<dbReference type="Pfam" id="PF13360">
    <property type="entry name" value="PQQ_2"/>
    <property type="match status" value="1"/>
</dbReference>
<organism evidence="2 3">
    <name type="scientific">Salipiger bermudensis (strain DSM 26914 / JCM 13377 / KCTC 12554 / HTCC2601)</name>
    <name type="common">Pelagibaca bermudensis</name>
    <dbReference type="NCBI Taxonomy" id="314265"/>
    <lineage>
        <taxon>Bacteria</taxon>
        <taxon>Pseudomonadati</taxon>
        <taxon>Pseudomonadota</taxon>
        <taxon>Alphaproteobacteria</taxon>
        <taxon>Rhodobacterales</taxon>
        <taxon>Roseobacteraceae</taxon>
        <taxon>Salipiger</taxon>
    </lineage>
</organism>
<reference evidence="2 3" key="1">
    <citation type="journal article" date="2010" name="J. Bacteriol.">
        <title>Genome sequences of Pelagibaca bermudensis HTCC2601T and Maritimibacter alkaliphilus HTCC2654T, the type strains of two marine Roseobacter genera.</title>
        <authorList>
            <person name="Thrash J.C."/>
            <person name="Cho J.C."/>
            <person name="Ferriera S."/>
            <person name="Johnson J."/>
            <person name="Vergin K.L."/>
            <person name="Giovannoni S.J."/>
        </authorList>
    </citation>
    <scope>NUCLEOTIDE SEQUENCE [LARGE SCALE GENOMIC DNA]</scope>
    <source>
        <strain evidence="3">DSM 26914 / JCM 13377 / KCTC 12554 / HTCC2601</strain>
    </source>
</reference>
<proteinExistence type="predicted"/>
<dbReference type="InterPro" id="IPR002372">
    <property type="entry name" value="PQQ_rpt_dom"/>
</dbReference>
<sequence>MDLRITTITAGLLGLTMLSACSEPEVILPGERFGTREVLQNGGPAEVTPPNTSRALSLAASTVNAGWAQSPVSPFARVDNAALNRALTPVFSVDIGAGDGRRQRINVDPVVSGGRIYTMDSEHLVSAVSSAGQILWQKSMVPARERSGQAQGGGLAVADGRLYVASGYGRLTALDAASGAEIWEQRLGNTATGAPTAAGGLVYLTSGDSRAWALEAESGRIRWQIDAPENTTNVAGAPAPALSEKAVIFAFGNGAVQSAFREGGMRLWSADVVGSRIGSALAQVGDITGGPVIAGDRVYVGNHSGRVVAFGLGNGERLWTARMGARGPVWPAGDSVFLVSDKNQLVRLDAASGAQIWAVDLPGYEPVRRPQRRRDSAFAHYGPVMAGGRLVLASSDGLLRSFDPASGALIAATEVAGGATTAPAIANGTLYVVTKKGQLVGYR</sequence>
<keyword evidence="3" id="KW-1185">Reference proteome</keyword>
<evidence type="ECO:0000259" key="1">
    <source>
        <dbReference type="Pfam" id="PF13360"/>
    </source>
</evidence>
<dbReference type="SMART" id="SM00564">
    <property type="entry name" value="PQQ"/>
    <property type="match status" value="6"/>
</dbReference>
<dbReference type="EMBL" id="AATQ01000006">
    <property type="protein sequence ID" value="EAU47520.1"/>
    <property type="molecule type" value="Genomic_DNA"/>
</dbReference>
<dbReference type="InterPro" id="IPR018391">
    <property type="entry name" value="PQQ_b-propeller_rpt"/>
</dbReference>
<dbReference type="Gene3D" id="2.130.10.10">
    <property type="entry name" value="YVTN repeat-like/Quinoprotein amine dehydrogenase"/>
    <property type="match status" value="1"/>
</dbReference>
<dbReference type="AlphaFoldDB" id="Q0FTD2"/>
<name>Q0FTD2_SALBH</name>
<dbReference type="InterPro" id="IPR015943">
    <property type="entry name" value="WD40/YVTN_repeat-like_dom_sf"/>
</dbReference>
<dbReference type="PROSITE" id="PS51257">
    <property type="entry name" value="PROKAR_LIPOPROTEIN"/>
    <property type="match status" value="1"/>
</dbReference>
<evidence type="ECO:0000313" key="2">
    <source>
        <dbReference type="EMBL" id="EAU47520.1"/>
    </source>
</evidence>
<feature type="domain" description="Pyrrolo-quinoline quinone repeat" evidence="1">
    <location>
        <begin position="123"/>
        <end position="358"/>
    </location>
</feature>
<dbReference type="HOGENOM" id="CLU_027480_3_0_5"/>
<dbReference type="InterPro" id="IPR011047">
    <property type="entry name" value="Quinoprotein_ADH-like_sf"/>
</dbReference>
<dbReference type="Proteomes" id="UP000006230">
    <property type="component" value="Unassembled WGS sequence"/>
</dbReference>
<dbReference type="SUPFAM" id="SSF50998">
    <property type="entry name" value="Quinoprotein alcohol dehydrogenase-like"/>
    <property type="match status" value="1"/>
</dbReference>
<accession>Q0FTD2</accession>
<protein>
    <submittedName>
        <fullName evidence="2">PQQ enzyme repeat family protein</fullName>
    </submittedName>
</protein>
<dbReference type="PANTHER" id="PTHR34512">
    <property type="entry name" value="CELL SURFACE PROTEIN"/>
    <property type="match status" value="1"/>
</dbReference>
<gene>
    <name evidence="2" type="ORF">R2601_26316</name>
</gene>
<dbReference type="STRING" id="314265.R2601_26316"/>
<comment type="caution">
    <text evidence="2">The sequence shown here is derived from an EMBL/GenBank/DDBJ whole genome shotgun (WGS) entry which is preliminary data.</text>
</comment>
<dbReference type="eggNOG" id="COG1520">
    <property type="taxonomic scope" value="Bacteria"/>
</dbReference>
<evidence type="ECO:0000313" key="3">
    <source>
        <dbReference type="Proteomes" id="UP000006230"/>
    </source>
</evidence>
<dbReference type="PANTHER" id="PTHR34512:SF30">
    <property type="entry name" value="OUTER MEMBRANE PROTEIN ASSEMBLY FACTOR BAMB"/>
    <property type="match status" value="1"/>
</dbReference>